<organism evidence="2 3">
    <name type="scientific">Candidatus Enterococcus ikei</name>
    <dbReference type="NCBI Taxonomy" id="2815326"/>
    <lineage>
        <taxon>Bacteria</taxon>
        <taxon>Bacillati</taxon>
        <taxon>Bacillota</taxon>
        <taxon>Bacilli</taxon>
        <taxon>Lactobacillales</taxon>
        <taxon>Enterococcaceae</taxon>
        <taxon>Enterococcus</taxon>
    </lineage>
</organism>
<proteinExistence type="predicted"/>
<reference evidence="2 3" key="1">
    <citation type="submission" date="2021-03" db="EMBL/GenBank/DDBJ databases">
        <title>Enterococcal diversity collection.</title>
        <authorList>
            <person name="Gilmore M.S."/>
            <person name="Schwartzman J."/>
            <person name="Van Tyne D."/>
            <person name="Martin M."/>
            <person name="Earl A.M."/>
            <person name="Manson A.L."/>
            <person name="Straub T."/>
            <person name="Salamzade R."/>
            <person name="Saavedra J."/>
            <person name="Lebreton F."/>
            <person name="Prichula J."/>
            <person name="Schaufler K."/>
            <person name="Gaca A."/>
            <person name="Sgardioli B."/>
            <person name="Wagenaar J."/>
            <person name="Strong T."/>
        </authorList>
    </citation>
    <scope>NUCLEOTIDE SEQUENCE [LARGE SCALE GENOMIC DNA]</scope>
    <source>
        <strain evidence="2 3">DIV0869a</strain>
    </source>
</reference>
<comment type="caution">
    <text evidence="2">The sequence shown here is derived from an EMBL/GenBank/DDBJ whole genome shotgun (WGS) entry which is preliminary data.</text>
</comment>
<protein>
    <submittedName>
        <fullName evidence="2">Uncharacterized protein</fullName>
    </submittedName>
</protein>
<evidence type="ECO:0000313" key="2">
    <source>
        <dbReference type="EMBL" id="MBO0441887.1"/>
    </source>
</evidence>
<feature type="signal peptide" evidence="1">
    <location>
        <begin position="1"/>
        <end position="26"/>
    </location>
</feature>
<dbReference type="Pfam" id="PF20585">
    <property type="entry name" value="Pectate_lyase_5"/>
    <property type="match status" value="1"/>
</dbReference>
<accession>A0ABS3H2Y2</accession>
<dbReference type="EMBL" id="JAFLWD010000057">
    <property type="protein sequence ID" value="MBO0441887.1"/>
    <property type="molecule type" value="Genomic_DNA"/>
</dbReference>
<name>A0ABS3H2Y2_9ENTE</name>
<keyword evidence="3" id="KW-1185">Reference proteome</keyword>
<feature type="chain" id="PRO_5046819320" evidence="1">
    <location>
        <begin position="27"/>
        <end position="328"/>
    </location>
</feature>
<dbReference type="InterPro" id="IPR046776">
    <property type="entry name" value="Pectate_lyase_5"/>
</dbReference>
<sequence length="328" mass="35774">MKKTIFLGVLSIALFTSFNNVNSVHAEEVSNNDQQEILATTVTVSTYEELRSAISNDNGVTMVLLANDITLERGIKIHPAKKELTINGQSHTLTEATTGSHGTIYIENNDGTKTINLNNLSILGKNYYGPVNIDDNVYGVTLNYSNITYSGPQLVHNIHGYATFSGTTKAEVKQVMTNSDTPQEFAEALGITIRDSFNLEHQSVADSAFWFGLGNDHIPYFSIENNANVSINIANNTLFYVDNSSTNPLDITVGQSAKFNVTTIRELFRLGNAGNLIFQNNSTTKIERSTNTTNAPTLKVSGTIKVNKDAIFDINHAPETTANKIVGS</sequence>
<evidence type="ECO:0000256" key="1">
    <source>
        <dbReference type="SAM" id="SignalP"/>
    </source>
</evidence>
<keyword evidence="1" id="KW-0732">Signal</keyword>
<dbReference type="Proteomes" id="UP000664632">
    <property type="component" value="Unassembled WGS sequence"/>
</dbReference>
<gene>
    <name evidence="2" type="ORF">JZO69_16095</name>
</gene>
<evidence type="ECO:0000313" key="3">
    <source>
        <dbReference type="Proteomes" id="UP000664632"/>
    </source>
</evidence>
<dbReference type="RefSeq" id="WP_207113830.1">
    <property type="nucleotide sequence ID" value="NZ_JAFLWD010000057.1"/>
</dbReference>